<feature type="chain" id="PRO_5046308175" evidence="1">
    <location>
        <begin position="23"/>
        <end position="314"/>
    </location>
</feature>
<reference evidence="2 3" key="1">
    <citation type="submission" date="2020-11" db="EMBL/GenBank/DDBJ databases">
        <title>WGS of Herminiimonas contaminans strain Marseille-Q4544 isolated from planarians Schmidtea mediterranea.</title>
        <authorList>
            <person name="Kangale L."/>
        </authorList>
    </citation>
    <scope>NUCLEOTIDE SEQUENCE [LARGE SCALE GENOMIC DNA]</scope>
    <source>
        <strain evidence="2 3">Marseille-Q4544</strain>
    </source>
</reference>
<dbReference type="EMBL" id="JADOEL010000005">
    <property type="protein sequence ID" value="MBF8177749.1"/>
    <property type="molecule type" value="Genomic_DNA"/>
</dbReference>
<proteinExistence type="predicted"/>
<evidence type="ECO:0000256" key="1">
    <source>
        <dbReference type="SAM" id="SignalP"/>
    </source>
</evidence>
<protein>
    <submittedName>
        <fullName evidence="2">Transporter</fullName>
    </submittedName>
</protein>
<organism evidence="2 3">
    <name type="scientific">Herminiimonas contaminans</name>
    <dbReference type="NCBI Taxonomy" id="1111140"/>
    <lineage>
        <taxon>Bacteria</taxon>
        <taxon>Pseudomonadati</taxon>
        <taxon>Pseudomonadota</taxon>
        <taxon>Betaproteobacteria</taxon>
        <taxon>Burkholderiales</taxon>
        <taxon>Oxalobacteraceae</taxon>
        <taxon>Herminiimonas</taxon>
    </lineage>
</organism>
<dbReference type="InterPro" id="IPR025737">
    <property type="entry name" value="FApF"/>
</dbReference>
<dbReference type="Pfam" id="PF13557">
    <property type="entry name" value="Phenol_MetA_deg"/>
    <property type="match status" value="1"/>
</dbReference>
<dbReference type="Proteomes" id="UP000657372">
    <property type="component" value="Unassembled WGS sequence"/>
</dbReference>
<sequence length="314" mass="33434">MLRKYLMIAGSLTVLLPCAVHATEGTMGRPITAQQISSNAGIVPPEPGWAISVQSIYFDGDIGASKQVPVAGEVAAGINSKASYTIANVTRIWDTGPGNWNFASAIGIPLQYVKVRTSLQAGSMASGSSDSTTGIADILVTPIIAGFHFSKTEHMSLSLPIYAPSASYDSKKLANDGQNTWTFMPSIAYTRLGTDGSEFTTMGMLQFYTKNKDTNYRNAPLLISEALWTARVAKDTNLGVVGGLIYQLGDDKGPTADRLNGFRGHAVGLGPIMNWSGKIGGHPGSFSARAVWDVETKNRPKGYSIGVSLNMLFM</sequence>
<keyword evidence="1" id="KW-0732">Signal</keyword>
<evidence type="ECO:0000313" key="2">
    <source>
        <dbReference type="EMBL" id="MBF8177749.1"/>
    </source>
</evidence>
<name>A0ABS0EUK5_9BURK</name>
<evidence type="ECO:0000313" key="3">
    <source>
        <dbReference type="Proteomes" id="UP000657372"/>
    </source>
</evidence>
<keyword evidence="3" id="KW-1185">Reference proteome</keyword>
<dbReference type="RefSeq" id="WP_175626426.1">
    <property type="nucleotide sequence ID" value="NZ_JADOEL010000005.1"/>
</dbReference>
<feature type="signal peptide" evidence="1">
    <location>
        <begin position="1"/>
        <end position="22"/>
    </location>
</feature>
<gene>
    <name evidence="2" type="ORF">IXC47_08660</name>
</gene>
<comment type="caution">
    <text evidence="2">The sequence shown here is derived from an EMBL/GenBank/DDBJ whole genome shotgun (WGS) entry which is preliminary data.</text>
</comment>
<accession>A0ABS0EUK5</accession>